<evidence type="ECO:0000313" key="7">
    <source>
        <dbReference type="EMBL" id="MBR0562694.1"/>
    </source>
</evidence>
<name>A0A8J7VVQ0_9GAMM</name>
<keyword evidence="4 6" id="KW-0472">Membrane</keyword>
<reference evidence="7" key="2">
    <citation type="submission" date="2021-04" db="EMBL/GenBank/DDBJ databases">
        <authorList>
            <person name="Karlyshev A.V."/>
        </authorList>
    </citation>
    <scope>NUCLEOTIDE SEQUENCE</scope>
    <source>
        <strain evidence="7">LMG 29479</strain>
    </source>
</reference>
<evidence type="ECO:0000256" key="1">
    <source>
        <dbReference type="ARBA" id="ARBA00004141"/>
    </source>
</evidence>
<feature type="transmembrane region" description="Helical" evidence="6">
    <location>
        <begin position="99"/>
        <end position="116"/>
    </location>
</feature>
<comment type="subcellular location">
    <subcellularLocation>
        <location evidence="1">Membrane</location>
        <topology evidence="1">Multi-pass membrane protein</topology>
    </subcellularLocation>
</comment>
<feature type="transmembrane region" description="Helical" evidence="6">
    <location>
        <begin position="128"/>
        <end position="145"/>
    </location>
</feature>
<dbReference type="InterPro" id="IPR023271">
    <property type="entry name" value="Aquaporin-like"/>
</dbReference>
<reference evidence="8 9" key="1">
    <citation type="journal article" date="2021" name="Microbiol. Resour. Announc.">
        <title>Draft Genome Sequence of Coralloluteibacterium stylophorae LMG 29479T.</title>
        <authorList>
            <person name="Karlyshev A.V."/>
            <person name="Kudryashova E.B."/>
            <person name="Ariskina E.V."/>
            <person name="Conroy A.P."/>
            <person name="Abidueva E.Y."/>
        </authorList>
    </citation>
    <scope>NUCLEOTIDE SEQUENCE [LARGE SCALE GENOMIC DNA]</scope>
    <source>
        <strain evidence="8 9">LMG 29479</strain>
    </source>
</reference>
<comment type="caution">
    <text evidence="7">The sequence shown here is derived from an EMBL/GenBank/DDBJ whole genome shotgun (WGS) entry which is preliminary data.</text>
</comment>
<dbReference type="Pfam" id="PF01226">
    <property type="entry name" value="Form_Nir_trans"/>
    <property type="match status" value="1"/>
</dbReference>
<dbReference type="InterPro" id="IPR000292">
    <property type="entry name" value="For/NO2_transpt"/>
</dbReference>
<organism evidence="7">
    <name type="scientific">Coralloluteibacterium stylophorae</name>
    <dbReference type="NCBI Taxonomy" id="1776034"/>
    <lineage>
        <taxon>Bacteria</taxon>
        <taxon>Pseudomonadati</taxon>
        <taxon>Pseudomonadota</taxon>
        <taxon>Gammaproteobacteria</taxon>
        <taxon>Lysobacterales</taxon>
        <taxon>Lysobacteraceae</taxon>
        <taxon>Coralloluteibacterium</taxon>
    </lineage>
</organism>
<dbReference type="Gene3D" id="1.20.1080.10">
    <property type="entry name" value="Glycerol uptake facilitator protein"/>
    <property type="match status" value="1"/>
</dbReference>
<feature type="compositionally biased region" description="Basic and acidic residues" evidence="5">
    <location>
        <begin position="25"/>
        <end position="35"/>
    </location>
</feature>
<evidence type="ECO:0000313" key="8">
    <source>
        <dbReference type="EMBL" id="MBS7456286.1"/>
    </source>
</evidence>
<keyword evidence="2 6" id="KW-0812">Transmembrane</keyword>
<dbReference type="PANTHER" id="PTHR30520">
    <property type="entry name" value="FORMATE TRANSPORTER-RELATED"/>
    <property type="match status" value="1"/>
</dbReference>
<feature type="region of interest" description="Disordered" evidence="5">
    <location>
        <begin position="1"/>
        <end position="35"/>
    </location>
</feature>
<dbReference type="EMBL" id="JAGQFT020000002">
    <property type="protein sequence ID" value="MBS7456286.1"/>
    <property type="molecule type" value="Genomic_DNA"/>
</dbReference>
<dbReference type="GO" id="GO:0015499">
    <property type="term" value="F:formate transmembrane transporter activity"/>
    <property type="evidence" value="ECO:0007669"/>
    <property type="project" value="TreeGrafter"/>
</dbReference>
<feature type="transmembrane region" description="Helical" evidence="6">
    <location>
        <begin position="263"/>
        <end position="283"/>
    </location>
</feature>
<dbReference type="GO" id="GO:0005886">
    <property type="term" value="C:plasma membrane"/>
    <property type="evidence" value="ECO:0007669"/>
    <property type="project" value="TreeGrafter"/>
</dbReference>
<accession>A0A8J7VVQ0</accession>
<evidence type="ECO:0000256" key="3">
    <source>
        <dbReference type="ARBA" id="ARBA00022989"/>
    </source>
</evidence>
<gene>
    <name evidence="8" type="ORF">KB893_003945</name>
    <name evidence="7" type="ORF">KB893_09215</name>
</gene>
<keyword evidence="9" id="KW-1185">Reference proteome</keyword>
<keyword evidence="3 6" id="KW-1133">Transmembrane helix</keyword>
<feature type="transmembrane region" description="Helical" evidence="6">
    <location>
        <begin position="64"/>
        <end position="87"/>
    </location>
</feature>
<dbReference type="RefSeq" id="WP_211926634.1">
    <property type="nucleotide sequence ID" value="NZ_JAGQFT020000002.1"/>
</dbReference>
<evidence type="ECO:0000256" key="4">
    <source>
        <dbReference type="ARBA" id="ARBA00023136"/>
    </source>
</evidence>
<dbReference type="Proteomes" id="UP000675747">
    <property type="component" value="Unassembled WGS sequence"/>
</dbReference>
<evidence type="ECO:0000256" key="6">
    <source>
        <dbReference type="SAM" id="Phobius"/>
    </source>
</evidence>
<evidence type="ECO:0000256" key="2">
    <source>
        <dbReference type="ARBA" id="ARBA00022692"/>
    </source>
</evidence>
<dbReference type="PANTHER" id="PTHR30520:SF2">
    <property type="entry name" value="INNER MEMBRANE PROTEIN YFDC"/>
    <property type="match status" value="1"/>
</dbReference>
<feature type="transmembrane region" description="Helical" evidence="6">
    <location>
        <begin position="192"/>
        <end position="214"/>
    </location>
</feature>
<proteinExistence type="predicted"/>
<evidence type="ECO:0000256" key="5">
    <source>
        <dbReference type="SAM" id="MobiDB-lite"/>
    </source>
</evidence>
<dbReference type="EMBL" id="JAGQFT010000069">
    <property type="protein sequence ID" value="MBR0562694.1"/>
    <property type="molecule type" value="Genomic_DNA"/>
</dbReference>
<feature type="transmembrane region" description="Helical" evidence="6">
    <location>
        <begin position="152"/>
        <end position="172"/>
    </location>
</feature>
<protein>
    <submittedName>
        <fullName evidence="7">Formate/nitrite transporter family protein</fullName>
    </submittedName>
</protein>
<feature type="transmembrane region" description="Helical" evidence="6">
    <location>
        <begin position="221"/>
        <end position="251"/>
    </location>
</feature>
<sequence>MNEGDRHGGNGGRRARQDIGAGNDALKRVDPGERDQVEHGLPKRAAVLHETLRLQGEEELARPIAALAWSAVAAGLTMGFSMLMRALLQARLPEAEWTYLVDSLGYCFGFVVVILARQQLFTENTLTVVLPLMSCPTWAGLGGLLRLWGVVLAGNLVGATLFAAAAHYMHIFDAPTGAAMIRIGEEVMANSAWEMFSKGVMAGWLIATMVWLIPAAEQAKVWIIIGVTYLIGIGGFTHIIVGAVEILYLVFEGRLGLRESVMHFGMPTLLGNIVGGSFVFALVSHAQVRNDRA</sequence>
<evidence type="ECO:0000313" key="9">
    <source>
        <dbReference type="Proteomes" id="UP000675747"/>
    </source>
</evidence>
<dbReference type="AlphaFoldDB" id="A0A8J7VVQ0"/>